<evidence type="ECO:0000313" key="1">
    <source>
        <dbReference type="EMBL" id="QJC53840.1"/>
    </source>
</evidence>
<gene>
    <name evidence="1" type="ORF">HGI30_21465</name>
</gene>
<reference evidence="1 2" key="1">
    <citation type="submission" date="2020-04" db="EMBL/GenBank/DDBJ databases">
        <title>Novel Paenibacillus strain UniB2 isolated from commercial digestive syrup.</title>
        <authorList>
            <person name="Thorat V."/>
            <person name="Kirdat K."/>
            <person name="Tiwarekar B."/>
            <person name="Yadav A."/>
        </authorList>
    </citation>
    <scope>NUCLEOTIDE SEQUENCE [LARGE SCALE GENOMIC DNA]</scope>
    <source>
        <strain evidence="1 2">UniB2</strain>
    </source>
</reference>
<organism evidence="1 2">
    <name type="scientific">Paenibacillus albicereus</name>
    <dbReference type="NCBI Taxonomy" id="2726185"/>
    <lineage>
        <taxon>Bacteria</taxon>
        <taxon>Bacillati</taxon>
        <taxon>Bacillota</taxon>
        <taxon>Bacilli</taxon>
        <taxon>Bacillales</taxon>
        <taxon>Paenibacillaceae</taxon>
        <taxon>Paenibacillus</taxon>
    </lineage>
</organism>
<proteinExistence type="predicted"/>
<evidence type="ECO:0000313" key="2">
    <source>
        <dbReference type="Proteomes" id="UP000502136"/>
    </source>
</evidence>
<accession>A0A6H2H2E0</accession>
<protein>
    <recommendedName>
        <fullName evidence="3">WYL domain-containing protein</fullName>
    </recommendedName>
</protein>
<sequence length="73" mass="8322">MNLSKWIGRDVELIYADADGRLTRRIVRLTRVDEAWAHGFDREKRLPRTFRLDGILAAHPAGVPGGRAQRRLG</sequence>
<dbReference type="Proteomes" id="UP000502136">
    <property type="component" value="Chromosome"/>
</dbReference>
<dbReference type="EMBL" id="CP051428">
    <property type="protein sequence ID" value="QJC53840.1"/>
    <property type="molecule type" value="Genomic_DNA"/>
</dbReference>
<keyword evidence="2" id="KW-1185">Reference proteome</keyword>
<dbReference type="RefSeq" id="WP_168909370.1">
    <property type="nucleotide sequence ID" value="NZ_CP051428.1"/>
</dbReference>
<dbReference type="KEGG" id="palr:HGI30_21465"/>
<name>A0A6H2H2E0_9BACL</name>
<dbReference type="AlphaFoldDB" id="A0A6H2H2E0"/>
<evidence type="ECO:0008006" key="3">
    <source>
        <dbReference type="Google" id="ProtNLM"/>
    </source>
</evidence>